<dbReference type="PANTHER" id="PTHR31286">
    <property type="entry name" value="GLYCINE-RICH CELL WALL STRUCTURAL PROTEIN 1.8-LIKE"/>
    <property type="match status" value="1"/>
</dbReference>
<proteinExistence type="predicted"/>
<name>A0A835M6J1_9MAGN</name>
<protein>
    <recommendedName>
        <fullName evidence="3">DUF4283 domain-containing protein</fullName>
    </recommendedName>
</protein>
<dbReference type="Proteomes" id="UP000631114">
    <property type="component" value="Unassembled WGS sequence"/>
</dbReference>
<reference evidence="1 2" key="1">
    <citation type="submission" date="2020-10" db="EMBL/GenBank/DDBJ databases">
        <title>The Coptis chinensis genome and diversification of protoberbering-type alkaloids.</title>
        <authorList>
            <person name="Wang B."/>
            <person name="Shu S."/>
            <person name="Song C."/>
            <person name="Liu Y."/>
        </authorList>
    </citation>
    <scope>NUCLEOTIDE SEQUENCE [LARGE SCALE GENOMIC DNA]</scope>
    <source>
        <strain evidence="1">HL-2020</strain>
        <tissue evidence="1">Leaf</tissue>
    </source>
</reference>
<accession>A0A835M6J1</accession>
<sequence length="74" mass="8425">MVTTILVWVKIHNVPKELWTDDWLGFLASKVGVPHSKDEVTKQKKRDYARVYVEVKVSGKLPDSFTVELAPGDK</sequence>
<dbReference type="OrthoDB" id="1939300at2759"/>
<organism evidence="1 2">
    <name type="scientific">Coptis chinensis</name>
    <dbReference type="NCBI Taxonomy" id="261450"/>
    <lineage>
        <taxon>Eukaryota</taxon>
        <taxon>Viridiplantae</taxon>
        <taxon>Streptophyta</taxon>
        <taxon>Embryophyta</taxon>
        <taxon>Tracheophyta</taxon>
        <taxon>Spermatophyta</taxon>
        <taxon>Magnoliopsida</taxon>
        <taxon>Ranunculales</taxon>
        <taxon>Ranunculaceae</taxon>
        <taxon>Coptidoideae</taxon>
        <taxon>Coptis</taxon>
    </lineage>
</organism>
<comment type="caution">
    <text evidence="1">The sequence shown here is derived from an EMBL/GenBank/DDBJ whole genome shotgun (WGS) entry which is preliminary data.</text>
</comment>
<dbReference type="PANTHER" id="PTHR31286:SF180">
    <property type="entry name" value="OS10G0362600 PROTEIN"/>
    <property type="match status" value="1"/>
</dbReference>
<dbReference type="InterPro" id="IPR040256">
    <property type="entry name" value="At4g02000-like"/>
</dbReference>
<gene>
    <name evidence="1" type="ORF">IFM89_025448</name>
</gene>
<dbReference type="EMBL" id="JADFTS010000003">
    <property type="protein sequence ID" value="KAF9615639.1"/>
    <property type="molecule type" value="Genomic_DNA"/>
</dbReference>
<keyword evidence="2" id="KW-1185">Reference proteome</keyword>
<evidence type="ECO:0000313" key="2">
    <source>
        <dbReference type="Proteomes" id="UP000631114"/>
    </source>
</evidence>
<evidence type="ECO:0000313" key="1">
    <source>
        <dbReference type="EMBL" id="KAF9615639.1"/>
    </source>
</evidence>
<evidence type="ECO:0008006" key="3">
    <source>
        <dbReference type="Google" id="ProtNLM"/>
    </source>
</evidence>
<dbReference type="AlphaFoldDB" id="A0A835M6J1"/>